<dbReference type="EnsemblProtists" id="HpaT810124">
    <property type="protein sequence ID" value="HpaP810124"/>
    <property type="gene ID" value="HpaG810124"/>
</dbReference>
<sequence length="88" mass="9235">MVVLSASGRARSVAAQFVDGNLVVRAVCSRVGNAGITISVCFPKRVNCSCAQIQQKNTSGIGGQDANDTSYQWLRTLLSSNGSHYVGS</sequence>
<evidence type="ECO:0000313" key="1">
    <source>
        <dbReference type="EnsemblProtists" id="HpaP810124"/>
    </source>
</evidence>
<dbReference type="Proteomes" id="UP000011713">
    <property type="component" value="Unassembled WGS sequence"/>
</dbReference>
<dbReference type="InParanoid" id="M4BUD6"/>
<reference evidence="1" key="2">
    <citation type="submission" date="2015-06" db="UniProtKB">
        <authorList>
            <consortium name="EnsemblProtists"/>
        </authorList>
    </citation>
    <scope>IDENTIFICATION</scope>
    <source>
        <strain evidence="1">Emoy2</strain>
    </source>
</reference>
<keyword evidence="2" id="KW-1185">Reference proteome</keyword>
<dbReference type="HOGENOM" id="CLU_2473732_0_0_1"/>
<name>M4BUD6_HYAAE</name>
<protein>
    <submittedName>
        <fullName evidence="1">Uncharacterized protein</fullName>
    </submittedName>
</protein>
<dbReference type="EMBL" id="ABWE02000678">
    <property type="status" value="NOT_ANNOTATED_CDS"/>
    <property type="molecule type" value="Genomic_DNA"/>
</dbReference>
<dbReference type="AlphaFoldDB" id="M4BUD6"/>
<organism evidence="1 2">
    <name type="scientific">Hyaloperonospora arabidopsidis (strain Emoy2)</name>
    <name type="common">Downy mildew agent</name>
    <name type="synonym">Peronospora arabidopsidis</name>
    <dbReference type="NCBI Taxonomy" id="559515"/>
    <lineage>
        <taxon>Eukaryota</taxon>
        <taxon>Sar</taxon>
        <taxon>Stramenopiles</taxon>
        <taxon>Oomycota</taxon>
        <taxon>Peronosporomycetes</taxon>
        <taxon>Peronosporales</taxon>
        <taxon>Peronosporaceae</taxon>
        <taxon>Hyaloperonospora</taxon>
    </lineage>
</organism>
<accession>M4BUD6</accession>
<dbReference type="VEuPathDB" id="FungiDB:HpaG810124"/>
<proteinExistence type="predicted"/>
<evidence type="ECO:0000313" key="2">
    <source>
        <dbReference type="Proteomes" id="UP000011713"/>
    </source>
</evidence>
<reference evidence="2" key="1">
    <citation type="journal article" date="2010" name="Science">
        <title>Signatures of adaptation to obligate biotrophy in the Hyaloperonospora arabidopsidis genome.</title>
        <authorList>
            <person name="Baxter L."/>
            <person name="Tripathy S."/>
            <person name="Ishaque N."/>
            <person name="Boot N."/>
            <person name="Cabral A."/>
            <person name="Kemen E."/>
            <person name="Thines M."/>
            <person name="Ah-Fong A."/>
            <person name="Anderson R."/>
            <person name="Badejoko W."/>
            <person name="Bittner-Eddy P."/>
            <person name="Boore J.L."/>
            <person name="Chibucos M.C."/>
            <person name="Coates M."/>
            <person name="Dehal P."/>
            <person name="Delehaunty K."/>
            <person name="Dong S."/>
            <person name="Downton P."/>
            <person name="Dumas B."/>
            <person name="Fabro G."/>
            <person name="Fronick C."/>
            <person name="Fuerstenberg S.I."/>
            <person name="Fulton L."/>
            <person name="Gaulin E."/>
            <person name="Govers F."/>
            <person name="Hughes L."/>
            <person name="Humphray S."/>
            <person name="Jiang R.H."/>
            <person name="Judelson H."/>
            <person name="Kamoun S."/>
            <person name="Kyung K."/>
            <person name="Meijer H."/>
            <person name="Minx P."/>
            <person name="Morris P."/>
            <person name="Nelson J."/>
            <person name="Phuntumart V."/>
            <person name="Qutob D."/>
            <person name="Rehmany A."/>
            <person name="Rougon-Cardoso A."/>
            <person name="Ryden P."/>
            <person name="Torto-Alalibo T."/>
            <person name="Studholme D."/>
            <person name="Wang Y."/>
            <person name="Win J."/>
            <person name="Wood J."/>
            <person name="Clifton S.W."/>
            <person name="Rogers J."/>
            <person name="Van den Ackerveken G."/>
            <person name="Jones J.D."/>
            <person name="McDowell J.M."/>
            <person name="Beynon J."/>
            <person name="Tyler B.M."/>
        </authorList>
    </citation>
    <scope>NUCLEOTIDE SEQUENCE [LARGE SCALE GENOMIC DNA]</scope>
    <source>
        <strain evidence="2">Emoy2</strain>
    </source>
</reference>